<dbReference type="InterPro" id="IPR040108">
    <property type="entry name" value="Laa1/Sip1/HEATR5"/>
</dbReference>
<evidence type="ECO:0000313" key="4">
    <source>
        <dbReference type="Proteomes" id="UP000789508"/>
    </source>
</evidence>
<dbReference type="GO" id="GO:0008104">
    <property type="term" value="P:intracellular protein localization"/>
    <property type="evidence" value="ECO:0007669"/>
    <property type="project" value="TreeGrafter"/>
</dbReference>
<reference evidence="3" key="1">
    <citation type="submission" date="2021-06" db="EMBL/GenBank/DDBJ databases">
        <authorList>
            <person name="Kallberg Y."/>
            <person name="Tangrot J."/>
            <person name="Rosling A."/>
        </authorList>
    </citation>
    <scope>NUCLEOTIDE SEQUENCE</scope>
    <source>
        <strain evidence="3">FL130A</strain>
    </source>
</reference>
<feature type="compositionally biased region" description="Low complexity" evidence="2">
    <location>
        <begin position="287"/>
        <end position="296"/>
    </location>
</feature>
<sequence>MASTAPKDSTSLGLPESLSFDEQKLKTAENPEKQELYLFNWLANLERELKKITKETLKDSQANLEKQLLKFISLSSPKPHRPIRQIIARCFIIIYKNGDTRTLFDTITALQSLIGTGKGTGEKETKMAALHCIGHIMKSVGDKVLSLLPETVNICLKTIKNTANYLIVRLEAISTITRALEGAGKGASEPVIKDITKCLKLSLTDKALIVRVASVECMRAIIKYAPQSAPISELDMMLNQMFKVLDGSNQTIRRAVASFIATLLASTQEDTDNLMPTSTPSNITTPKGKSSGKSSGPNNQNITLTPESPTSAVPPESAKSPFISPNEMLSHLSLFYNKSSTTREMRAAIIETYSTLFIQLGTKYVESNYATIAQHLLGDLVSNTRNASSRYEVLSVREHCGLLLRDVIGTRLLSEQGQVFAVRELVNGWVKKWPALMPNDTEPNKLALVCAVNEISGLLLDLGGAASTVQDVLIDSLITLLGHPSYSVQISTAWCLRCLCFSLPSKLSELITNVLDHLNKDLKDLNNFIGPSVPLDLFKRTLGHSHGLAALLSVIRDRPLDVDFEVSARVFSLSTQLIKASSNRELRVASLHIQVGWTLIGSLMCLGPNFVKLHLPQLLLLWKTVLPKPSSKETHPNHTELEWSFMFHVRESVLGAMLCFLLHNAKLVTADVAKRLVALLNNTLTFISLVPSSFQSPQPNSLSLPSSLKFSERDNMLRRRIFQCFVAIRPVSAYENLSSQLLQMSVSNFADPEKHVGSTITAAIAAVSGSFTSVWTASDEYAFGVSSKLQGMDIDFRNVDGNSDDNVVTSRDWLNRDLVESKLEQPVLGAPEHDSLMIYTTFWSSSFSTFQLPKPVPPATALVDSSIELFATVFPLQNAAVQESLFEQLIKVVRHPKLEKSPGRKMAVQVNMVIGLLGTFKVIMSASSKRGDNGTPMIAHKKVGALAMELLQAAIVHPDPYLRNAASDALGRLISIVGGNLIPTQIQLLVDQVVNNRDPDTRAGSALALGNIYSHVGGMAAGNHLKTLVGILLSLSKDPHPVVHFWALYALAKTIESAGLMFSQYVSSTIATIAKLYMAETHEPGGGSVATTNVGLGLSAYQQFGKIIFGLIGTLGPELQAHSVVRDLCLNLTGELKNDDEQLVIVESIRCLQHFIMFAHQYVDLPDLVRFLQSQLSSMHLPLKKVAVTCLYQLVQRNARNVFEMASPGLDQQLFSLLDTDPTVDGVKDIVISWLNQTAIETPSIWVELCRKVMSKTGSVASAGAPIEPPSLDLGMGDDDIIDEEGEGFDIRQPNALPPNLEKTTASDAVQIPPRWRTQFFALQCLHRVVEVIYINGSKDHFNLAKAKEGKRAGKDYLVLRVADLIKMAFTASTAVVSEMRLEGLTVLRDVIEKFAATPDPDYEEAVLLEQYQAQIGAALTPAFSGDTSPEILSAAVKVCAVFVGSGIVKELYRMGRILKLLTTALENCKEDSSITTVTGVKDLSPHASIMVKLSVLNAWAELQVASTKQSYLVQVVEPNLQLLCPLWVGALRDYARVQVEPEIESQTNSNTTSTISNAQSDGFDSMYIGLTREVILPYYNKSWLKILAAIASLVEVNNNLIISAINGEDCVEDKKTHENKDNGENFGDFLAFENETKTINSSDKDITKSEKLNDTTKYFYILFGLCIEALSKTFGGSSNNSEDQIIVLTCLDALKALLRPVSAGRAFLEKSIFVELVNLLDRLALTEGFKAQCVIIQIIKDMISFHGPDYLCDDLENTRNQSNGHLPNKTKSDTKIYHILRLLTNIFFQKIPSLSSRPTAIRIFRAQTSAKAQPSQETILVLKNSLEALTSLISIVPSKYKIDLSAIVFYIFITIIHDEKFQDNLVPNVLVNIKILCENLEATIEDEDLQGFSRVIDSTITSLISRIQSFLLNGTIQPELSEDDVSIVKNSLLATVLVLSTCTKANFNVALQNDFAEILKNGYYWEKIPIAITSLHCTRTLVMLATKYTNPITVEISHHFTKSLIPQIALFLHSIKESVSKSTQSHPKFTVIEEAIKTLLALYTAAAEEHKSTVLATILPTL</sequence>
<keyword evidence="4" id="KW-1185">Reference proteome</keyword>
<evidence type="ECO:0000256" key="1">
    <source>
        <dbReference type="ARBA" id="ARBA00008304"/>
    </source>
</evidence>
<proteinExistence type="inferred from homology"/>
<dbReference type="Gene3D" id="1.25.10.10">
    <property type="entry name" value="Leucine-rich Repeat Variant"/>
    <property type="match status" value="3"/>
</dbReference>
<dbReference type="PANTHER" id="PTHR21663">
    <property type="entry name" value="HYPOTHETICAL HEAT DOMAIN-CONTAINING"/>
    <property type="match status" value="1"/>
</dbReference>
<dbReference type="Pfam" id="PF20210">
    <property type="entry name" value="Laa1_Sip1_HTR5"/>
    <property type="match status" value="1"/>
</dbReference>
<dbReference type="GO" id="GO:0006897">
    <property type="term" value="P:endocytosis"/>
    <property type="evidence" value="ECO:0007669"/>
    <property type="project" value="TreeGrafter"/>
</dbReference>
<evidence type="ECO:0000256" key="2">
    <source>
        <dbReference type="SAM" id="MobiDB-lite"/>
    </source>
</evidence>
<feature type="compositionally biased region" description="Polar residues" evidence="2">
    <location>
        <begin position="297"/>
        <end position="311"/>
    </location>
</feature>
<organism evidence="3 4">
    <name type="scientific">Ambispora leptoticha</name>
    <dbReference type="NCBI Taxonomy" id="144679"/>
    <lineage>
        <taxon>Eukaryota</taxon>
        <taxon>Fungi</taxon>
        <taxon>Fungi incertae sedis</taxon>
        <taxon>Mucoromycota</taxon>
        <taxon>Glomeromycotina</taxon>
        <taxon>Glomeromycetes</taxon>
        <taxon>Archaeosporales</taxon>
        <taxon>Ambisporaceae</taxon>
        <taxon>Ambispora</taxon>
    </lineage>
</organism>
<feature type="compositionally biased region" description="Polar residues" evidence="2">
    <location>
        <begin position="271"/>
        <end position="285"/>
    </location>
</feature>
<dbReference type="PANTHER" id="PTHR21663:SF0">
    <property type="entry name" value="HEAT REPEAT-CONTAINING PROTEIN 5B"/>
    <property type="match status" value="1"/>
</dbReference>
<comment type="caution">
    <text evidence="3">The sequence shown here is derived from an EMBL/GenBank/DDBJ whole genome shotgun (WGS) entry which is preliminary data.</text>
</comment>
<accession>A0A9N9CJC3</accession>
<dbReference type="Pfam" id="PF25468">
    <property type="entry name" value="HEAT_HEATR5A"/>
    <property type="match status" value="1"/>
</dbReference>
<dbReference type="InterPro" id="IPR046837">
    <property type="entry name" value="Laa1/Sip1/HEATR5-like_HEAT"/>
</dbReference>
<dbReference type="Proteomes" id="UP000789508">
    <property type="component" value="Unassembled WGS sequence"/>
</dbReference>
<dbReference type="GO" id="GO:0042147">
    <property type="term" value="P:retrograde transport, endosome to Golgi"/>
    <property type="evidence" value="ECO:0007669"/>
    <property type="project" value="TreeGrafter"/>
</dbReference>
<dbReference type="GO" id="GO:0016020">
    <property type="term" value="C:membrane"/>
    <property type="evidence" value="ECO:0007669"/>
    <property type="project" value="TreeGrafter"/>
</dbReference>
<feature type="non-terminal residue" evidence="3">
    <location>
        <position position="2063"/>
    </location>
</feature>
<name>A0A9N9CJC3_9GLOM</name>
<comment type="similarity">
    <text evidence="1">Belongs to the HEATR5 family.</text>
</comment>
<dbReference type="SUPFAM" id="SSF48371">
    <property type="entry name" value="ARM repeat"/>
    <property type="match status" value="3"/>
</dbReference>
<dbReference type="GO" id="GO:0005829">
    <property type="term" value="C:cytosol"/>
    <property type="evidence" value="ECO:0007669"/>
    <property type="project" value="GOC"/>
</dbReference>
<dbReference type="InterPro" id="IPR016024">
    <property type="entry name" value="ARM-type_fold"/>
</dbReference>
<dbReference type="GO" id="GO:0005794">
    <property type="term" value="C:Golgi apparatus"/>
    <property type="evidence" value="ECO:0007669"/>
    <property type="project" value="TreeGrafter"/>
</dbReference>
<dbReference type="InterPro" id="IPR011989">
    <property type="entry name" value="ARM-like"/>
</dbReference>
<gene>
    <name evidence="3" type="ORF">ALEPTO_LOCUS8147</name>
</gene>
<dbReference type="EMBL" id="CAJVPS010004228">
    <property type="protein sequence ID" value="CAG8601056.1"/>
    <property type="molecule type" value="Genomic_DNA"/>
</dbReference>
<dbReference type="OrthoDB" id="192608at2759"/>
<dbReference type="GO" id="GO:0030139">
    <property type="term" value="C:endocytic vesicle"/>
    <property type="evidence" value="ECO:0007669"/>
    <property type="project" value="TreeGrafter"/>
</dbReference>
<feature type="region of interest" description="Disordered" evidence="2">
    <location>
        <begin position="271"/>
        <end position="324"/>
    </location>
</feature>
<evidence type="ECO:0000313" key="3">
    <source>
        <dbReference type="EMBL" id="CAG8601056.1"/>
    </source>
</evidence>
<protein>
    <submittedName>
        <fullName evidence="3">5210_t:CDS:1</fullName>
    </submittedName>
</protein>